<accession>A0A182D115</accession>
<evidence type="ECO:0008006" key="2">
    <source>
        <dbReference type="Google" id="ProtNLM"/>
    </source>
</evidence>
<proteinExistence type="predicted"/>
<gene>
    <name evidence="1" type="ORF">BV133_1455</name>
</gene>
<dbReference type="AlphaFoldDB" id="A0A182D115"/>
<dbReference type="Pfam" id="PF04134">
    <property type="entry name" value="DCC1-like"/>
    <property type="match status" value="1"/>
</dbReference>
<dbReference type="InterPro" id="IPR007263">
    <property type="entry name" value="DCC1-like"/>
</dbReference>
<organism evidence="1">
    <name type="scientific">Blastochloris viridis</name>
    <name type="common">Rhodopseudomonas viridis</name>
    <dbReference type="NCBI Taxonomy" id="1079"/>
    <lineage>
        <taxon>Bacteria</taxon>
        <taxon>Pseudomonadati</taxon>
        <taxon>Pseudomonadota</taxon>
        <taxon>Alphaproteobacteria</taxon>
        <taxon>Hyphomicrobiales</taxon>
        <taxon>Blastochloridaceae</taxon>
        <taxon>Blastochloris</taxon>
    </lineage>
</organism>
<sequence>MSSAPATTVYYDGSCPVCAREIAHYRGCDGADSIVWTDISGSSDALVAADLTRAEADGRFHVRRADGTLADGGAAFASLWLALPKFRRLGRLAATRAGAAVLEVAYRLWLVVMPLVRRVLPPPRQQ</sequence>
<name>A0A182D115_BLAVI</name>
<dbReference type="EMBL" id="AP014854">
    <property type="protein sequence ID" value="BAR99048.1"/>
    <property type="molecule type" value="Genomic_DNA"/>
</dbReference>
<dbReference type="GO" id="GO:0015035">
    <property type="term" value="F:protein-disulfide reductase activity"/>
    <property type="evidence" value="ECO:0007669"/>
    <property type="project" value="InterPro"/>
</dbReference>
<protein>
    <recommendedName>
        <fullName evidence="2">DUF393 domain-containing protein</fullName>
    </recommendedName>
</protein>
<evidence type="ECO:0000313" key="1">
    <source>
        <dbReference type="EMBL" id="BAR99048.1"/>
    </source>
</evidence>
<reference evidence="1" key="1">
    <citation type="journal article" date="2015" name="Genome Announc.">
        <title>Complete Genome Sequence of the Bacteriochlorophyll b-Producing Photosynthetic Bacterium Blastochloris viridis.</title>
        <authorList>
            <person name="Tsukatani Y."/>
            <person name="Hirose Y."/>
            <person name="Harada J."/>
            <person name="Misawa N."/>
            <person name="Mori K."/>
            <person name="Inoue K."/>
            <person name="Tamiaki H."/>
        </authorList>
    </citation>
    <scope>NUCLEOTIDE SEQUENCE [LARGE SCALE GENOMIC DNA]</scope>
    <source>
        <strain evidence="1">DSM 133</strain>
    </source>
</reference>